<keyword evidence="14" id="KW-1185">Reference proteome</keyword>
<keyword evidence="4" id="KW-0813">Transport</keyword>
<keyword evidence="9" id="KW-1015">Disulfide bond</keyword>
<proteinExistence type="inferred from homology"/>
<organism evidence="13 14">
    <name type="scientific">Hypsibius exemplaris</name>
    <name type="common">Freshwater tardigrade</name>
    <dbReference type="NCBI Taxonomy" id="2072580"/>
    <lineage>
        <taxon>Eukaryota</taxon>
        <taxon>Metazoa</taxon>
        <taxon>Ecdysozoa</taxon>
        <taxon>Tardigrada</taxon>
        <taxon>Eutardigrada</taxon>
        <taxon>Parachela</taxon>
        <taxon>Hypsibioidea</taxon>
        <taxon>Hypsibiidae</taxon>
        <taxon>Hypsibius</taxon>
    </lineage>
</organism>
<dbReference type="AlphaFoldDB" id="A0A1W0WWT6"/>
<evidence type="ECO:0000256" key="1">
    <source>
        <dbReference type="ARBA" id="ARBA00004613"/>
    </source>
</evidence>
<dbReference type="PANTHER" id="PTHR10612">
    <property type="entry name" value="APOLIPOPROTEIN D"/>
    <property type="match status" value="1"/>
</dbReference>
<feature type="domain" description="Lipocalin/cytosolic fatty-acid binding" evidence="12">
    <location>
        <begin position="88"/>
        <end position="225"/>
    </location>
</feature>
<accession>A0A1W0WWT6</accession>
<gene>
    <name evidence="13" type="ORF">BV898_06400</name>
</gene>
<dbReference type="GO" id="GO:0006629">
    <property type="term" value="P:lipid metabolic process"/>
    <property type="evidence" value="ECO:0007669"/>
    <property type="project" value="TreeGrafter"/>
</dbReference>
<evidence type="ECO:0000256" key="9">
    <source>
        <dbReference type="ARBA" id="ARBA00023157"/>
    </source>
</evidence>
<keyword evidence="8" id="KW-0446">Lipid-binding</keyword>
<dbReference type="Proteomes" id="UP000192578">
    <property type="component" value="Unassembled WGS sequence"/>
</dbReference>
<comment type="caution">
    <text evidence="13">The sequence shown here is derived from an EMBL/GenBank/DDBJ whole genome shotgun (WGS) entry which is preliminary data.</text>
</comment>
<dbReference type="GO" id="GO:0008289">
    <property type="term" value="F:lipid binding"/>
    <property type="evidence" value="ECO:0007669"/>
    <property type="project" value="UniProtKB-KW"/>
</dbReference>
<name>A0A1W0WWT6_HYPEX</name>
<comment type="subcellular location">
    <subcellularLocation>
        <location evidence="1">Secreted</location>
    </subcellularLocation>
</comment>
<dbReference type="GO" id="GO:0005737">
    <property type="term" value="C:cytoplasm"/>
    <property type="evidence" value="ECO:0007669"/>
    <property type="project" value="TreeGrafter"/>
</dbReference>
<dbReference type="GO" id="GO:0031409">
    <property type="term" value="F:pigment binding"/>
    <property type="evidence" value="ECO:0007669"/>
    <property type="project" value="InterPro"/>
</dbReference>
<evidence type="ECO:0000256" key="5">
    <source>
        <dbReference type="ARBA" id="ARBA00022525"/>
    </source>
</evidence>
<dbReference type="GO" id="GO:0000302">
    <property type="term" value="P:response to reactive oxygen species"/>
    <property type="evidence" value="ECO:0007669"/>
    <property type="project" value="TreeGrafter"/>
</dbReference>
<evidence type="ECO:0000256" key="3">
    <source>
        <dbReference type="ARBA" id="ARBA00019890"/>
    </source>
</evidence>
<dbReference type="GO" id="GO:0005576">
    <property type="term" value="C:extracellular region"/>
    <property type="evidence" value="ECO:0007669"/>
    <property type="project" value="UniProtKB-SubCell"/>
</dbReference>
<keyword evidence="5" id="KW-0964">Secreted</keyword>
<evidence type="ECO:0000259" key="12">
    <source>
        <dbReference type="Pfam" id="PF08212"/>
    </source>
</evidence>
<dbReference type="FunFam" id="2.40.128.20:FF:000003">
    <property type="entry name" value="Apolipoprotein D"/>
    <property type="match status" value="1"/>
</dbReference>
<keyword evidence="7" id="KW-0346">Stress response</keyword>
<evidence type="ECO:0000313" key="13">
    <source>
        <dbReference type="EMBL" id="OQV19626.1"/>
    </source>
</evidence>
<dbReference type="InterPro" id="IPR000566">
    <property type="entry name" value="Lipocln_cytosolic_FA-bd_dom"/>
</dbReference>
<evidence type="ECO:0000256" key="8">
    <source>
        <dbReference type="ARBA" id="ARBA00023121"/>
    </source>
</evidence>
<dbReference type="PRINTS" id="PR01273">
    <property type="entry name" value="INVTBRTCOLOR"/>
</dbReference>
<evidence type="ECO:0000256" key="6">
    <source>
        <dbReference type="ARBA" id="ARBA00022729"/>
    </source>
</evidence>
<evidence type="ECO:0000313" key="14">
    <source>
        <dbReference type="Proteomes" id="UP000192578"/>
    </source>
</evidence>
<evidence type="ECO:0000256" key="7">
    <source>
        <dbReference type="ARBA" id="ARBA00023016"/>
    </source>
</evidence>
<sequence>MDSNGLECEFQVHICTWVNASGTDANQIGHRHYSDCAVMLKNLSRMTAARFSLPFLVLSVLTTTQGQVIHFGKCPPVTVANNFFPPLYLGMWYEIAAYPNFVEIGSTCAAVRYTAVGGTAMQLNNTETRRDKSVLAVTGVAIPPDANVLAKYTLTVPQFPKPLPYWILGTDYRNFAVVYSCTFTGFFHSELVWIISRSPTLSATYKSMALNVLATNGIATHPLRDAVQTDCKNY</sequence>
<dbReference type="PANTHER" id="PTHR10612:SF34">
    <property type="entry name" value="APOLIPOPROTEIN D"/>
    <property type="match status" value="1"/>
</dbReference>
<dbReference type="SUPFAM" id="SSF50814">
    <property type="entry name" value="Lipocalins"/>
    <property type="match status" value="1"/>
</dbReference>
<dbReference type="Gene3D" id="2.40.128.20">
    <property type="match status" value="1"/>
</dbReference>
<comment type="similarity">
    <text evidence="2">Belongs to the Secretory-abundant heat soluble protein (SAHS) family.</text>
</comment>
<dbReference type="OrthoDB" id="565904at2759"/>
<comment type="function">
    <text evidence="11">Secreted heat soluble protein acting as a molecular shield in water-deficient condition. Tardigrade-specific intrinsically disordered proteins (TDPs) are essential for desiccation tolerance by forming non-crystalline amorphous solids upon desiccation, and this vitrified state mirrors their protective capabilities.</text>
</comment>
<keyword evidence="6" id="KW-0732">Signal</keyword>
<dbReference type="Pfam" id="PF08212">
    <property type="entry name" value="Lipocalin_2"/>
    <property type="match status" value="1"/>
</dbReference>
<dbReference type="InterPro" id="IPR012674">
    <property type="entry name" value="Calycin"/>
</dbReference>
<protein>
    <recommendedName>
        <fullName evidence="3">Apolipoprotein D</fullName>
    </recommendedName>
</protein>
<evidence type="ECO:0000256" key="4">
    <source>
        <dbReference type="ARBA" id="ARBA00022448"/>
    </source>
</evidence>
<dbReference type="InterPro" id="IPR003057">
    <property type="entry name" value="Invtbrt_color"/>
</dbReference>
<evidence type="ECO:0000256" key="11">
    <source>
        <dbReference type="ARBA" id="ARBA00045493"/>
    </source>
</evidence>
<evidence type="ECO:0000256" key="10">
    <source>
        <dbReference type="ARBA" id="ARBA00023180"/>
    </source>
</evidence>
<keyword evidence="10" id="KW-0325">Glycoprotein</keyword>
<dbReference type="EMBL" id="MTYJ01000037">
    <property type="protein sequence ID" value="OQV19626.1"/>
    <property type="molecule type" value="Genomic_DNA"/>
</dbReference>
<evidence type="ECO:0000256" key="2">
    <source>
        <dbReference type="ARBA" id="ARBA00006119"/>
    </source>
</evidence>
<reference evidence="14" key="1">
    <citation type="submission" date="2017-01" db="EMBL/GenBank/DDBJ databases">
        <title>Comparative genomics of anhydrobiosis in the tardigrade Hypsibius dujardini.</title>
        <authorList>
            <person name="Yoshida Y."/>
            <person name="Koutsovoulos G."/>
            <person name="Laetsch D."/>
            <person name="Stevens L."/>
            <person name="Kumar S."/>
            <person name="Horikawa D."/>
            <person name="Ishino K."/>
            <person name="Komine S."/>
            <person name="Tomita M."/>
            <person name="Blaxter M."/>
            <person name="Arakawa K."/>
        </authorList>
    </citation>
    <scope>NUCLEOTIDE SEQUENCE [LARGE SCALE GENOMIC DNA]</scope>
    <source>
        <strain evidence="14">Z151</strain>
    </source>
</reference>